<evidence type="ECO:0000313" key="1">
    <source>
        <dbReference type="EMBL" id="MCZ6160648.1"/>
    </source>
</evidence>
<accession>A0A9Q4KQ79</accession>
<comment type="caution">
    <text evidence="1">The sequence shown here is derived from an EMBL/GenBank/DDBJ whole genome shotgun (WGS) entry which is preliminary data.</text>
</comment>
<reference evidence="1" key="1">
    <citation type="submission" date="2022-12" db="EMBL/GenBank/DDBJ databases">
        <title>Species Delineation and Comparative Genomics within the Campylobacter ureolyticus Complex.</title>
        <authorList>
            <person name="Maki J."/>
            <person name="Howard M."/>
            <person name="Connelly S."/>
            <person name="Hardy D.J."/>
            <person name="Cameron A."/>
        </authorList>
    </citation>
    <scope>NUCLEOTIDE SEQUENCE</scope>
    <source>
        <strain evidence="1">URMC_787</strain>
    </source>
</reference>
<sequence>MGLKIISILSIYSFTLLKEFDTNKDGIIDSKDSHNLALWIDSNKDGITNKDELIYLKDINSPIKQIELNPLDTLLSGYDKNHDLKIDNKDAIFNYIYFKQNLDNSINLYIYGDEKVKEYLNDYKNNLTIKTDKGIKEVKSVNFYKDLDELNLTIKKEYELKDVDKSYTTV</sequence>
<gene>
    <name evidence="1" type="ORF">O6B32_09190</name>
</gene>
<dbReference type="RefSeq" id="WP_269483938.1">
    <property type="nucleotide sequence ID" value="NZ_JAPXGO010000012.1"/>
</dbReference>
<dbReference type="Proteomes" id="UP001075225">
    <property type="component" value="Unassembled WGS sequence"/>
</dbReference>
<dbReference type="EMBL" id="JAPXGO010000012">
    <property type="protein sequence ID" value="MCZ6160648.1"/>
    <property type="molecule type" value="Genomic_DNA"/>
</dbReference>
<protein>
    <submittedName>
        <fullName evidence="1">Uncharacterized protein</fullName>
    </submittedName>
</protein>
<proteinExistence type="predicted"/>
<organism evidence="1 2">
    <name type="scientific">Campylobacter ureolyticus</name>
    <dbReference type="NCBI Taxonomy" id="827"/>
    <lineage>
        <taxon>Bacteria</taxon>
        <taxon>Pseudomonadati</taxon>
        <taxon>Campylobacterota</taxon>
        <taxon>Epsilonproteobacteria</taxon>
        <taxon>Campylobacterales</taxon>
        <taxon>Campylobacteraceae</taxon>
        <taxon>Campylobacter</taxon>
    </lineage>
</organism>
<dbReference type="AlphaFoldDB" id="A0A9Q4KQ79"/>
<name>A0A9Q4KQ79_9BACT</name>
<evidence type="ECO:0000313" key="2">
    <source>
        <dbReference type="Proteomes" id="UP001075225"/>
    </source>
</evidence>